<gene>
    <name evidence="1" type="ORF">DESPIGER_0785</name>
</gene>
<proteinExistence type="predicted"/>
<reference evidence="2" key="1">
    <citation type="submission" date="2016-10" db="EMBL/GenBank/DDBJ databases">
        <authorList>
            <person name="Wegmann U."/>
        </authorList>
    </citation>
    <scope>NUCLEOTIDE SEQUENCE [LARGE SCALE GENOMIC DNA]</scope>
</reference>
<dbReference type="AlphaFoldDB" id="A0A1K1LD97"/>
<protein>
    <submittedName>
        <fullName evidence="1">Uncharacterized protein</fullName>
    </submittedName>
</protein>
<evidence type="ECO:0000313" key="1">
    <source>
        <dbReference type="EMBL" id="SFV72661.1"/>
    </source>
</evidence>
<accession>A0A1K1LD97</accession>
<dbReference type="KEGG" id="dpg:DESPIGER_0785"/>
<dbReference type="RefSeq" id="WP_072333347.1">
    <property type="nucleotide sequence ID" value="NZ_JBKYGG010000242.1"/>
</dbReference>
<organism evidence="1 2">
    <name type="scientific">Desulfovibrio piger</name>
    <dbReference type="NCBI Taxonomy" id="901"/>
    <lineage>
        <taxon>Bacteria</taxon>
        <taxon>Pseudomonadati</taxon>
        <taxon>Thermodesulfobacteriota</taxon>
        <taxon>Desulfovibrionia</taxon>
        <taxon>Desulfovibrionales</taxon>
        <taxon>Desulfovibrionaceae</taxon>
        <taxon>Desulfovibrio</taxon>
    </lineage>
</organism>
<dbReference type="EMBL" id="LT630450">
    <property type="protein sequence ID" value="SFV72661.1"/>
    <property type="molecule type" value="Genomic_DNA"/>
</dbReference>
<sequence length="136" mass="14617">MQLGFVVSNATEKMEIAVCNEPGSDQNIIKVRTTHQGAWSPWMRIDVHRKGNDDHGELDAVVYEASVAKTAKTAQAAQSLASPVTITFTGDISGSFSFDGLDPSVQCKISGVQSAINTAIADHEKKYHSYSPGDAY</sequence>
<dbReference type="OrthoDB" id="10017052at2"/>
<evidence type="ECO:0000313" key="2">
    <source>
        <dbReference type="Proteomes" id="UP000186323"/>
    </source>
</evidence>
<keyword evidence="2" id="KW-1185">Reference proteome</keyword>
<name>A0A1K1LD97_9BACT</name>
<dbReference type="Proteomes" id="UP000186323">
    <property type="component" value="Chromosome I"/>
</dbReference>